<protein>
    <submittedName>
        <fullName evidence="2">Uncharacterized protein</fullName>
    </submittedName>
</protein>
<accession>A0A0L7QML5</accession>
<evidence type="ECO:0000313" key="2">
    <source>
        <dbReference type="EMBL" id="KOC59791.1"/>
    </source>
</evidence>
<feature type="region of interest" description="Disordered" evidence="1">
    <location>
        <begin position="112"/>
        <end position="163"/>
    </location>
</feature>
<feature type="compositionally biased region" description="Basic and acidic residues" evidence="1">
    <location>
        <begin position="151"/>
        <end position="163"/>
    </location>
</feature>
<dbReference type="AlphaFoldDB" id="A0A0L7QML5"/>
<evidence type="ECO:0000256" key="1">
    <source>
        <dbReference type="SAM" id="MobiDB-lite"/>
    </source>
</evidence>
<organism evidence="2 3">
    <name type="scientific">Habropoda laboriosa</name>
    <dbReference type="NCBI Taxonomy" id="597456"/>
    <lineage>
        <taxon>Eukaryota</taxon>
        <taxon>Metazoa</taxon>
        <taxon>Ecdysozoa</taxon>
        <taxon>Arthropoda</taxon>
        <taxon>Hexapoda</taxon>
        <taxon>Insecta</taxon>
        <taxon>Pterygota</taxon>
        <taxon>Neoptera</taxon>
        <taxon>Endopterygota</taxon>
        <taxon>Hymenoptera</taxon>
        <taxon>Apocrita</taxon>
        <taxon>Aculeata</taxon>
        <taxon>Apoidea</taxon>
        <taxon>Anthophila</taxon>
        <taxon>Apidae</taxon>
        <taxon>Habropoda</taxon>
    </lineage>
</organism>
<evidence type="ECO:0000313" key="3">
    <source>
        <dbReference type="Proteomes" id="UP000053825"/>
    </source>
</evidence>
<keyword evidence="3" id="KW-1185">Reference proteome</keyword>
<reference evidence="2 3" key="1">
    <citation type="submission" date="2015-07" db="EMBL/GenBank/DDBJ databases">
        <title>The genome of Habropoda laboriosa.</title>
        <authorList>
            <person name="Pan H."/>
            <person name="Kapheim K."/>
        </authorList>
    </citation>
    <scope>NUCLEOTIDE SEQUENCE [LARGE SCALE GENOMIC DNA]</scope>
    <source>
        <strain evidence="2">0110345459</strain>
    </source>
</reference>
<proteinExistence type="predicted"/>
<gene>
    <name evidence="2" type="ORF">WH47_09772</name>
</gene>
<sequence length="163" mass="19111">MSGLLGAIFMSFQIDGNGETCDLLGIVGEMERDHLNDEDFEKLELEGFRVFWAHLNDEDLEKLELEGFRVFWDYLNDKNFQKLKLEGFRVMLKLLIYWQNRMILIGGRNRGTQMSGGRRVSTGGRREERWKKKKKKKALGPLVQCQPEAWQTEKDEEGRKRAP</sequence>
<dbReference type="Proteomes" id="UP000053825">
    <property type="component" value="Unassembled WGS sequence"/>
</dbReference>
<name>A0A0L7QML5_9HYME</name>
<dbReference type="EMBL" id="KQ414894">
    <property type="protein sequence ID" value="KOC59791.1"/>
    <property type="molecule type" value="Genomic_DNA"/>
</dbReference>